<comment type="caution">
    <text evidence="2">The sequence shown here is derived from an EMBL/GenBank/DDBJ whole genome shotgun (WGS) entry which is preliminary data.</text>
</comment>
<evidence type="ECO:0008006" key="3">
    <source>
        <dbReference type="Google" id="ProtNLM"/>
    </source>
</evidence>
<keyword evidence="1" id="KW-1133">Transmembrane helix</keyword>
<name>A0A7V0T6B6_UNCW3</name>
<evidence type="ECO:0000256" key="1">
    <source>
        <dbReference type="SAM" id="Phobius"/>
    </source>
</evidence>
<reference evidence="2" key="1">
    <citation type="journal article" date="2020" name="mSystems">
        <title>Genome- and Community-Level Interaction Insights into Carbon Utilization and Element Cycling Functions of Hydrothermarchaeota in Hydrothermal Sediment.</title>
        <authorList>
            <person name="Zhou Z."/>
            <person name="Liu Y."/>
            <person name="Xu W."/>
            <person name="Pan J."/>
            <person name="Luo Z.H."/>
            <person name="Li M."/>
        </authorList>
    </citation>
    <scope>NUCLEOTIDE SEQUENCE [LARGE SCALE GENOMIC DNA]</scope>
    <source>
        <strain evidence="2">SpSt-1182</strain>
    </source>
</reference>
<keyword evidence="1" id="KW-0472">Membrane</keyword>
<dbReference type="Proteomes" id="UP000885672">
    <property type="component" value="Unassembled WGS sequence"/>
</dbReference>
<gene>
    <name evidence="2" type="ORF">ENN51_06815</name>
</gene>
<feature type="transmembrane region" description="Helical" evidence="1">
    <location>
        <begin position="6"/>
        <end position="26"/>
    </location>
</feature>
<keyword evidence="1" id="KW-0812">Transmembrane</keyword>
<protein>
    <recommendedName>
        <fullName evidence="3">Branched-chain amino acid ABC transporter permease</fullName>
    </recommendedName>
</protein>
<accession>A0A7V0T6B6</accession>
<organism evidence="2">
    <name type="scientific">candidate division WOR-3 bacterium</name>
    <dbReference type="NCBI Taxonomy" id="2052148"/>
    <lineage>
        <taxon>Bacteria</taxon>
        <taxon>Bacteria division WOR-3</taxon>
    </lineage>
</organism>
<dbReference type="EMBL" id="DSBX01000256">
    <property type="protein sequence ID" value="HDQ99977.1"/>
    <property type="molecule type" value="Genomic_DNA"/>
</dbReference>
<proteinExistence type="predicted"/>
<evidence type="ECO:0000313" key="2">
    <source>
        <dbReference type="EMBL" id="HDQ99977.1"/>
    </source>
</evidence>
<feature type="non-terminal residue" evidence="2">
    <location>
        <position position="88"/>
    </location>
</feature>
<dbReference type="AlphaFoldDB" id="A0A7V0T6B6"/>
<sequence length="88" mass="9438">MTYRLLAYAAAFGFIALLTFSVYRLVRALRARVIAQTRAKVEELSLGIEPERIWLLTLGGTLGGAVIFGFVSGFNLLMVALGGAAGFV</sequence>
<feature type="transmembrane region" description="Helical" evidence="1">
    <location>
        <begin position="53"/>
        <end position="81"/>
    </location>
</feature>